<evidence type="ECO:0000313" key="8">
    <source>
        <dbReference type="EMBL" id="KAK6194638.1"/>
    </source>
</evidence>
<keyword evidence="6" id="KW-0206">Cytoskeleton</keyword>
<dbReference type="GO" id="GO:0005930">
    <property type="term" value="C:axoneme"/>
    <property type="evidence" value="ECO:0007669"/>
    <property type="project" value="UniProtKB-SubCell"/>
</dbReference>
<evidence type="ECO:0000256" key="4">
    <source>
        <dbReference type="ARBA" id="ARBA00022174"/>
    </source>
</evidence>
<accession>A0AAN8Q6R5</accession>
<keyword evidence="9" id="KW-1185">Reference proteome</keyword>
<dbReference type="InterPro" id="IPR029416">
    <property type="entry name" value="CFAP300"/>
</dbReference>
<evidence type="ECO:0000313" key="9">
    <source>
        <dbReference type="Proteomes" id="UP001347796"/>
    </source>
</evidence>
<evidence type="ECO:0000256" key="5">
    <source>
        <dbReference type="ARBA" id="ARBA00022490"/>
    </source>
</evidence>
<comment type="similarity">
    <text evidence="3">Belongs to the CFAP300 family.</text>
</comment>
<dbReference type="PANTHER" id="PTHR31078:SF1">
    <property type="entry name" value="CILIA- AND FLAGELLA-ASSOCIATED PROTEIN 300"/>
    <property type="match status" value="1"/>
</dbReference>
<evidence type="ECO:0000256" key="3">
    <source>
        <dbReference type="ARBA" id="ARBA00009205"/>
    </source>
</evidence>
<reference evidence="8 9" key="1">
    <citation type="submission" date="2024-01" db="EMBL/GenBank/DDBJ databases">
        <title>The genome of the rayed Mediterranean limpet Patella caerulea (Linnaeus, 1758).</title>
        <authorList>
            <person name="Anh-Thu Weber A."/>
            <person name="Halstead-Nussloch G."/>
        </authorList>
    </citation>
    <scope>NUCLEOTIDE SEQUENCE [LARGE SCALE GENOMIC DNA]</scope>
    <source>
        <strain evidence="8">AATW-2023a</strain>
        <tissue evidence="8">Whole specimen</tissue>
    </source>
</reference>
<protein>
    <recommendedName>
        <fullName evidence="4">Cilia- and flagella-associated protein 300</fullName>
    </recommendedName>
</protein>
<comment type="subcellular location">
    <subcellularLocation>
        <location evidence="2">Cytoplasm</location>
        <location evidence="2">Cytoskeleton</location>
        <location evidence="2">Cilium axoneme</location>
    </subcellularLocation>
</comment>
<dbReference type="PANTHER" id="PTHR31078">
    <property type="entry name" value="CILIA- AND FLAGELLA-ASSOCIATED PROTEIN 300"/>
    <property type="match status" value="1"/>
</dbReference>
<evidence type="ECO:0000256" key="7">
    <source>
        <dbReference type="ARBA" id="ARBA00023273"/>
    </source>
</evidence>
<sequence>MESAATKFTFLPLKDKKFPSIDGKENQDNLLKWSMKGRMKAQMFCFDQVFQPYEKDQFVRDFLKDVNVINNLNILTDSGRWTSVGIPLTPVSADVVPCSVLAMTLFDRLYSNNIVREGGAICKCLDEFYGDFTISDELRKILLDEDSDNYDIYSDADRDEFLFRLFKHMCLGGQVCQFEDNIQSYLDITKQIYKDLISVQKNSETKELNIISSVYKITAGTDSGLVYPSDTEHEQTFSYFIVDPLKRHVTVFYHRFGASAFDS</sequence>
<gene>
    <name evidence="8" type="ORF">SNE40_000237</name>
</gene>
<comment type="caution">
    <text evidence="8">The sequence shown here is derived from an EMBL/GenBank/DDBJ whole genome shotgun (WGS) entry which is preliminary data.</text>
</comment>
<comment type="function">
    <text evidence="1">Cilium- and flagellum-specific protein that plays a role in axonemal structure organization and motility. May play a role in outer and inner dynein arm assembly.</text>
</comment>
<keyword evidence="5" id="KW-0963">Cytoplasm</keyword>
<evidence type="ECO:0000256" key="6">
    <source>
        <dbReference type="ARBA" id="ARBA00023212"/>
    </source>
</evidence>
<dbReference type="Pfam" id="PF14926">
    <property type="entry name" value="CFAP300"/>
    <property type="match status" value="1"/>
</dbReference>
<dbReference type="AlphaFoldDB" id="A0AAN8Q6R5"/>
<organism evidence="8 9">
    <name type="scientific">Patella caerulea</name>
    <name type="common">Rayed Mediterranean limpet</name>
    <dbReference type="NCBI Taxonomy" id="87958"/>
    <lineage>
        <taxon>Eukaryota</taxon>
        <taxon>Metazoa</taxon>
        <taxon>Spiralia</taxon>
        <taxon>Lophotrochozoa</taxon>
        <taxon>Mollusca</taxon>
        <taxon>Gastropoda</taxon>
        <taxon>Patellogastropoda</taxon>
        <taxon>Patelloidea</taxon>
        <taxon>Patellidae</taxon>
        <taxon>Patella</taxon>
    </lineage>
</organism>
<evidence type="ECO:0000256" key="2">
    <source>
        <dbReference type="ARBA" id="ARBA00004430"/>
    </source>
</evidence>
<evidence type="ECO:0000256" key="1">
    <source>
        <dbReference type="ARBA" id="ARBA00002404"/>
    </source>
</evidence>
<dbReference type="Proteomes" id="UP001347796">
    <property type="component" value="Unassembled WGS sequence"/>
</dbReference>
<keyword evidence="7" id="KW-0966">Cell projection</keyword>
<proteinExistence type="inferred from homology"/>
<dbReference type="EMBL" id="JAZGQO010000001">
    <property type="protein sequence ID" value="KAK6194638.1"/>
    <property type="molecule type" value="Genomic_DNA"/>
</dbReference>
<name>A0AAN8Q6R5_PATCE</name>